<keyword evidence="2" id="KW-1185">Reference proteome</keyword>
<sequence length="369" mass="41669">MKLTSSQQAAMNYINQYAASRKAAAQASITEILQMSNIPRSDYEESIEKLRLDARVALHFHPDRPLDRERNVAQALLQDGVYKSQFETKISNGSVSAYPGGVRDLWEKSLFGGAYHTEYIIESERPKYGALDIMAHSDGPSPRFGSCYFLLAPAVSHRCTYTYGGSQDDPLEKGTIEAFDDIIAAVLKESFLRENVLGENNLFPRQVLDRFTVLLKEPIAERMKRMPTKNLNYYIEAQVHGNISLQDDVEILVADPSFKGTDVGRTLEKLCEQYAIALHWHHGYSIHESEVPSYYRGPTMPSLAERIAVNHLIDAHTIGIAVNGLHNNPERWSDRGSYEEVLQELKLMWHVLVRFGETISAATTDDFTK</sequence>
<protein>
    <submittedName>
        <fullName evidence="1">DUF3626 domain-containing protein</fullName>
    </submittedName>
</protein>
<dbReference type="InterPro" id="IPR022074">
    <property type="entry name" value="DUF3626"/>
</dbReference>
<dbReference type="RefSeq" id="WP_377774832.1">
    <property type="nucleotide sequence ID" value="NZ_JBHUHO010000041.1"/>
</dbReference>
<proteinExistence type="predicted"/>
<dbReference type="Proteomes" id="UP001597362">
    <property type="component" value="Unassembled WGS sequence"/>
</dbReference>
<dbReference type="EMBL" id="JBHUHO010000041">
    <property type="protein sequence ID" value="MFD2117563.1"/>
    <property type="molecule type" value="Genomic_DNA"/>
</dbReference>
<name>A0ABW4YPE7_9BACL</name>
<gene>
    <name evidence="1" type="ORF">ACFSJH_17680</name>
</gene>
<dbReference type="Pfam" id="PF12294">
    <property type="entry name" value="DUF3626"/>
    <property type="match status" value="1"/>
</dbReference>
<accession>A0ABW4YPE7</accession>
<comment type="caution">
    <text evidence="1">The sequence shown here is derived from an EMBL/GenBank/DDBJ whole genome shotgun (WGS) entry which is preliminary data.</text>
</comment>
<evidence type="ECO:0000313" key="1">
    <source>
        <dbReference type="EMBL" id="MFD2117563.1"/>
    </source>
</evidence>
<reference evidence="2" key="1">
    <citation type="journal article" date="2019" name="Int. J. Syst. Evol. Microbiol.">
        <title>The Global Catalogue of Microorganisms (GCM) 10K type strain sequencing project: providing services to taxonomists for standard genome sequencing and annotation.</title>
        <authorList>
            <consortium name="The Broad Institute Genomics Platform"/>
            <consortium name="The Broad Institute Genome Sequencing Center for Infectious Disease"/>
            <person name="Wu L."/>
            <person name="Ma J."/>
        </authorList>
    </citation>
    <scope>NUCLEOTIDE SEQUENCE [LARGE SCALE GENOMIC DNA]</scope>
    <source>
        <strain evidence="2">GH52</strain>
    </source>
</reference>
<organism evidence="1 2">
    <name type="scientific">Paenibacillus yanchengensis</name>
    <dbReference type="NCBI Taxonomy" id="2035833"/>
    <lineage>
        <taxon>Bacteria</taxon>
        <taxon>Bacillati</taxon>
        <taxon>Bacillota</taxon>
        <taxon>Bacilli</taxon>
        <taxon>Bacillales</taxon>
        <taxon>Paenibacillaceae</taxon>
        <taxon>Paenibacillus</taxon>
    </lineage>
</organism>
<evidence type="ECO:0000313" key="2">
    <source>
        <dbReference type="Proteomes" id="UP001597362"/>
    </source>
</evidence>